<protein>
    <recommendedName>
        <fullName evidence="12">ER transporter 6TM N-terminal domain-containing protein</fullName>
    </recommendedName>
</protein>
<dbReference type="Pfam" id="PF10337">
    <property type="entry name" value="ArAE_2_N"/>
    <property type="match status" value="1"/>
</dbReference>
<feature type="region of interest" description="Disordered" evidence="5">
    <location>
        <begin position="1"/>
        <end position="35"/>
    </location>
</feature>
<evidence type="ECO:0000256" key="4">
    <source>
        <dbReference type="ARBA" id="ARBA00023136"/>
    </source>
</evidence>
<dbReference type="Pfam" id="PF10334">
    <property type="entry name" value="BRE4"/>
    <property type="match status" value="1"/>
</dbReference>
<evidence type="ECO:0008006" key="12">
    <source>
        <dbReference type="Google" id="ProtNLM"/>
    </source>
</evidence>
<name>A0ABR0EVC4_ZASCE</name>
<dbReference type="InterPro" id="IPR018820">
    <property type="entry name" value="BRE4-related_DUF2421"/>
</dbReference>
<dbReference type="Proteomes" id="UP001305779">
    <property type="component" value="Unassembled WGS sequence"/>
</dbReference>
<dbReference type="Pfam" id="PF13515">
    <property type="entry name" value="FUSC_2"/>
    <property type="match status" value="1"/>
</dbReference>
<gene>
    <name evidence="10" type="ORF">PRZ48_003539</name>
</gene>
<keyword evidence="4 6" id="KW-0472">Membrane</keyword>
<feature type="transmembrane region" description="Helical" evidence="6">
    <location>
        <begin position="684"/>
        <end position="702"/>
    </location>
</feature>
<sequence length="1008" mass="111141">MSATGTDKPSEHASTNGPAVRTTPPQQPGLEGEPVRGKRLSIRNSWWAYFQTLLVKAGLDIRSCTLIFKGALAPTVALALFQWTSYADYFIGTGYLVVIIAELALPHLPRAKFLETLFMSVLFTCIGAAISMLAIFCAVKARDNHGNEAGGVNPGISGQASSTNYDASASAVIGVWLFVHLYIIGAVKASKPKWTMPCVIWSVYANVAMAYGPQMTTVAAAESFIRLLLLACLTGFGISAIVSLLVFPLTNRQLVFQDMADYISLLRRSSQMSLDFLHGLAPGQVEREGKSLQAGDHLSKQVMSLTALGEKMAGNLAFAKKEFAVGKMEASDIEECCRLLRRIRLPMVGLGCLASVLERITEDSSRHTDLITRSISDAIENREKSHSNSGRECCDFIRELRLSLEVIRNAVDEGLEHVLLVLQLGKSNREREADIEAKGSDRPRPGDPNFTEHVAAIFKGATENNGRELKRWQDLNSIKAGKDVPTDEAHKDPTKGTPDCEPLQQQLFVFIYTEFILLTVSRRLLDLMVAVDDLQTRGKLSKTKLLLPNFRPLRNWTISLAFPSLHSSAGQPTQKDPEHLPPGNAWERFGDQLRKISHFLASPASQFAFRVALGTTAVALVDFFEYSQAWYISNRLFWAQIMVAIGMNPTAGQGFRTFMLRVVASIGAYIAALVAWYIVDGQTAGVIVMFFIVMHAGVYVVLKAHNVAVFGLVAQAAFIIIVGYELQARKLGRVEATSNGQAYYPIYLLGAIRLADVAAGLFVAWFFTIFPFPIAEHRQIRKNLGRALLSLAKYYSLTHATMRLQLHGSELGIADVEDGYDGRLDGPRTKAYSQVNALVQSLQSQSKFLKWEIPMGGKFPMDQYQELTRQLQRCLDFMSLVSLASNDFHGAGDENPSPEWLEKFRAAVGRTGPASEQVTSLLSLLSAAVNGGYPLPPFLHIPQPWLLEDEVQVDQHGINVRHIAEPGYASFLIVLVATAFVHEDLKRLVAGVKNLVGELDFLYQLKQD</sequence>
<feature type="domain" description="Integral membrane bound transporter" evidence="9">
    <location>
        <begin position="626"/>
        <end position="767"/>
    </location>
</feature>
<evidence type="ECO:0000256" key="1">
    <source>
        <dbReference type="ARBA" id="ARBA00004141"/>
    </source>
</evidence>
<feature type="compositionally biased region" description="Polar residues" evidence="5">
    <location>
        <begin position="1"/>
        <end position="17"/>
    </location>
</feature>
<comment type="subcellular location">
    <subcellularLocation>
        <location evidence="1">Membrane</location>
        <topology evidence="1">Multi-pass membrane protein</topology>
    </subcellularLocation>
</comment>
<dbReference type="PANTHER" id="PTHR37994">
    <property type="entry name" value="ARAE_2_N DOMAIN-CONTAINING PROTEIN-RELATED"/>
    <property type="match status" value="1"/>
</dbReference>
<evidence type="ECO:0000256" key="3">
    <source>
        <dbReference type="ARBA" id="ARBA00022989"/>
    </source>
</evidence>
<feature type="transmembrane region" description="Helical" evidence="6">
    <location>
        <begin position="117"/>
        <end position="141"/>
    </location>
</feature>
<evidence type="ECO:0000259" key="9">
    <source>
        <dbReference type="Pfam" id="PF13515"/>
    </source>
</evidence>
<keyword evidence="2 6" id="KW-0812">Transmembrane</keyword>
<evidence type="ECO:0000313" key="11">
    <source>
        <dbReference type="Proteomes" id="UP001305779"/>
    </source>
</evidence>
<keyword evidence="11" id="KW-1185">Reference proteome</keyword>
<feature type="domain" description="DUF2421" evidence="7">
    <location>
        <begin position="771"/>
        <end position="998"/>
    </location>
</feature>
<evidence type="ECO:0000259" key="7">
    <source>
        <dbReference type="Pfam" id="PF10334"/>
    </source>
</evidence>
<evidence type="ECO:0000256" key="2">
    <source>
        <dbReference type="ARBA" id="ARBA00022692"/>
    </source>
</evidence>
<accession>A0ABR0EVC4</accession>
<reference evidence="10 11" key="1">
    <citation type="journal article" date="2023" name="G3 (Bethesda)">
        <title>A chromosome-level genome assembly of Zasmidium syzygii isolated from banana leaves.</title>
        <authorList>
            <person name="van Westerhoven A.C."/>
            <person name="Mehrabi R."/>
            <person name="Talebi R."/>
            <person name="Steentjes M.B.F."/>
            <person name="Corcolon B."/>
            <person name="Chong P.A."/>
            <person name="Kema G.H.J."/>
            <person name="Seidl M.F."/>
        </authorList>
    </citation>
    <scope>NUCLEOTIDE SEQUENCE [LARGE SCALE GENOMIC DNA]</scope>
    <source>
        <strain evidence="10 11">P124</strain>
    </source>
</reference>
<dbReference type="PANTHER" id="PTHR37994:SF4">
    <property type="entry name" value="ER TRANSPORTER 6TM N-TERMINAL DOMAIN-CONTAINING PROTEIN-RELATED"/>
    <property type="match status" value="1"/>
</dbReference>
<feature type="transmembrane region" description="Helical" evidence="6">
    <location>
        <begin position="707"/>
        <end position="726"/>
    </location>
</feature>
<feature type="transmembrane region" description="Helical" evidence="6">
    <location>
        <begin position="89"/>
        <end position="105"/>
    </location>
</feature>
<feature type="transmembrane region" description="Helical" evidence="6">
    <location>
        <begin position="167"/>
        <end position="187"/>
    </location>
</feature>
<dbReference type="EMBL" id="JAXOVC010000002">
    <property type="protein sequence ID" value="KAK4505576.1"/>
    <property type="molecule type" value="Genomic_DNA"/>
</dbReference>
<keyword evidence="3 6" id="KW-1133">Transmembrane helix</keyword>
<evidence type="ECO:0000256" key="5">
    <source>
        <dbReference type="SAM" id="MobiDB-lite"/>
    </source>
</evidence>
<organism evidence="10 11">
    <name type="scientific">Zasmidium cellare</name>
    <name type="common">Wine cellar mold</name>
    <name type="synonym">Racodium cellare</name>
    <dbReference type="NCBI Taxonomy" id="395010"/>
    <lineage>
        <taxon>Eukaryota</taxon>
        <taxon>Fungi</taxon>
        <taxon>Dikarya</taxon>
        <taxon>Ascomycota</taxon>
        <taxon>Pezizomycotina</taxon>
        <taxon>Dothideomycetes</taxon>
        <taxon>Dothideomycetidae</taxon>
        <taxon>Mycosphaerellales</taxon>
        <taxon>Mycosphaerellaceae</taxon>
        <taxon>Zasmidium</taxon>
    </lineage>
</organism>
<comment type="caution">
    <text evidence="10">The sequence shown here is derived from an EMBL/GenBank/DDBJ whole genome shotgun (WGS) entry which is preliminary data.</text>
</comment>
<proteinExistence type="predicted"/>
<dbReference type="InterPro" id="IPR018823">
    <property type="entry name" value="ArAE_2_N"/>
</dbReference>
<evidence type="ECO:0000259" key="8">
    <source>
        <dbReference type="Pfam" id="PF10337"/>
    </source>
</evidence>
<feature type="domain" description="Putative ER transporter 6TM N-terminal" evidence="8">
    <location>
        <begin position="59"/>
        <end position="386"/>
    </location>
</feature>
<evidence type="ECO:0000256" key="6">
    <source>
        <dbReference type="SAM" id="Phobius"/>
    </source>
</evidence>
<feature type="transmembrane region" description="Helical" evidence="6">
    <location>
        <begin position="746"/>
        <end position="772"/>
    </location>
</feature>
<evidence type="ECO:0000313" key="10">
    <source>
        <dbReference type="EMBL" id="KAK4505576.1"/>
    </source>
</evidence>
<dbReference type="InterPro" id="IPR049453">
    <property type="entry name" value="Memb_transporter_dom"/>
</dbReference>
<feature type="transmembrane region" description="Helical" evidence="6">
    <location>
        <begin position="658"/>
        <end position="678"/>
    </location>
</feature>
<feature type="transmembrane region" description="Helical" evidence="6">
    <location>
        <begin position="224"/>
        <end position="247"/>
    </location>
</feature>
<feature type="transmembrane region" description="Helical" evidence="6">
    <location>
        <begin position="194"/>
        <end position="212"/>
    </location>
</feature>